<keyword evidence="5 6" id="KW-0472">Membrane</keyword>
<dbReference type="RefSeq" id="YP_005090040.1">
    <property type="nucleotide sequence ID" value="NC_016735.1"/>
</dbReference>
<dbReference type="InterPro" id="IPR007816">
    <property type="entry name" value="ResB-like_domain"/>
</dbReference>
<dbReference type="PANTHER" id="PTHR31566">
    <property type="entry name" value="CYTOCHROME C BIOGENESIS PROTEIN CCS1, CHLOROPLASTIC"/>
    <property type="match status" value="1"/>
</dbReference>
<feature type="transmembrane region" description="Helical" evidence="7">
    <location>
        <begin position="44"/>
        <end position="63"/>
    </location>
</feature>
<organism evidence="9">
    <name type="scientific">Fucus vesiculosus</name>
    <name type="common">Bladder wrack</name>
    <dbReference type="NCBI Taxonomy" id="49266"/>
    <lineage>
        <taxon>Eukaryota</taxon>
        <taxon>Sar</taxon>
        <taxon>Stramenopiles</taxon>
        <taxon>Ochrophyta</taxon>
        <taxon>PX clade</taxon>
        <taxon>Phaeophyceae</taxon>
        <taxon>Fucales</taxon>
        <taxon>Fucaceae</taxon>
        <taxon>Fucus</taxon>
    </lineage>
</organism>
<comment type="subunit">
    <text evidence="6">May interact with CcsA.</text>
</comment>
<dbReference type="GO" id="GO:0009535">
    <property type="term" value="C:chloroplast thylakoid membrane"/>
    <property type="evidence" value="ECO:0007669"/>
    <property type="project" value="UniProtKB-SubCell"/>
</dbReference>
<reference evidence="9" key="1">
    <citation type="journal article" date="2009" name="BMC Evol. Biol.">
        <title>Plastid genomes of two brown algae, Ectocarpus siliculosus and Fucus vesiculosus: further insights on the evolution of red-algal derived plastids.</title>
        <authorList>
            <person name="Le Corguille G."/>
            <person name="Pearson G."/>
            <person name="Valente M."/>
            <person name="Viegas C."/>
            <person name="Gschloessl B."/>
            <person name="Corre E."/>
            <person name="Bailly X."/>
            <person name="Peters A.F."/>
            <person name="Jubin C."/>
            <person name="Vacherie B."/>
            <person name="Cock J.M."/>
            <person name="Leblanc C."/>
        </authorList>
    </citation>
    <scope>NUCLEOTIDE SEQUENCE</scope>
    <source>
        <tissue evidence="9">Vegetative tissue</tissue>
    </source>
</reference>
<evidence type="ECO:0000313" key="9">
    <source>
        <dbReference type="EMBL" id="CAX12420.1"/>
    </source>
</evidence>
<geneLocation type="chloroplast" evidence="9"/>
<dbReference type="Pfam" id="PF05140">
    <property type="entry name" value="ResB"/>
    <property type="match status" value="1"/>
</dbReference>
<evidence type="ECO:0000256" key="1">
    <source>
        <dbReference type="ARBA" id="ARBA00004141"/>
    </source>
</evidence>
<sequence length="383" mass="44418">MIKRIFKYLANLKLAILILLLIAVVISIGSFIEQNKEIQFYQNTYLIQIFSIPFWKIIIFLGFNNIYSTWWFLILLMLFGVSLACCTILQQLPTLKFSRRYYFYKQKNQYNKLTFAINSSKVFPTHLSYNLINKQYSLFQQSNTFYAYKGLISRIGPIIVHISIICILLGSTLGSLNGFNSQEIIPKTEVFHIQNIIRNGIFSSIPQKTFRINDFWSIYTSNGFIKQFYTDISLLNGQGLETQRKTISVNNPLLLKDLIIYQTDWGILGLRLKSNSKNNPLIIYQIPISKTNTLNKKIWISALPRINNNLKRFIILIRDNRGQVTLYNSEGKFIKNINIGDNLGNENIKESNLKFTDIISSTGIQIKSDPGIKLIYFGFFFNH</sequence>
<evidence type="ECO:0000256" key="4">
    <source>
        <dbReference type="ARBA" id="ARBA00022989"/>
    </source>
</evidence>
<dbReference type="GeneID" id="11542260"/>
<dbReference type="PANTHER" id="PTHR31566:SF0">
    <property type="entry name" value="CYTOCHROME C BIOGENESIS PROTEIN CCS1, CHLOROPLASTIC"/>
    <property type="match status" value="1"/>
</dbReference>
<keyword evidence="2 6" id="KW-0812">Transmembrane</keyword>
<comment type="similarity">
    <text evidence="6">Belongs to the Ccs1/CcsB family.</text>
</comment>
<dbReference type="EMBL" id="FM957154">
    <property type="protein sequence ID" value="CAX12420.1"/>
    <property type="molecule type" value="Genomic_DNA"/>
</dbReference>
<dbReference type="AlphaFoldDB" id="D1GJG7"/>
<evidence type="ECO:0000256" key="7">
    <source>
        <dbReference type="SAM" id="Phobius"/>
    </source>
</evidence>
<evidence type="ECO:0000259" key="8">
    <source>
        <dbReference type="Pfam" id="PF05140"/>
    </source>
</evidence>
<dbReference type="HAMAP" id="MF_01392">
    <property type="entry name" value="CytC_Ccs1"/>
    <property type="match status" value="1"/>
</dbReference>
<accession>D1GJG7</accession>
<feature type="transmembrane region" description="Helical" evidence="7">
    <location>
        <begin position="12"/>
        <end position="32"/>
    </location>
</feature>
<comment type="subcellular location">
    <subcellularLocation>
        <location evidence="1">Membrane</location>
        <topology evidence="1">Multi-pass membrane protein</topology>
    </subcellularLocation>
    <subcellularLocation>
        <location evidence="6">Plastid</location>
        <location evidence="6">Chloroplast thylakoid membrane</location>
        <topology evidence="6">Multi-pass membrane protein</topology>
    </subcellularLocation>
</comment>
<keyword evidence="6" id="KW-0793">Thylakoid</keyword>
<reference evidence="9" key="2">
    <citation type="submission" date="2009-01" db="EMBL/GenBank/DDBJ databases">
        <authorList>
            <person name="Pearson G.A."/>
        </authorList>
    </citation>
    <scope>NUCLEOTIDE SEQUENCE</scope>
    <source>
        <tissue evidence="9">Vegetative tissue</tissue>
    </source>
</reference>
<proteinExistence type="inferred from homology"/>
<keyword evidence="3 6" id="KW-0201">Cytochrome c-type biogenesis</keyword>
<dbReference type="GO" id="GO:0017004">
    <property type="term" value="P:cytochrome complex assembly"/>
    <property type="evidence" value="ECO:0007669"/>
    <property type="project" value="UniProtKB-UniRule"/>
</dbReference>
<dbReference type="InterPro" id="IPR023494">
    <property type="entry name" value="Cyt_c_bgen_Ccs1/CcsB/ResB"/>
</dbReference>
<evidence type="ECO:0000256" key="5">
    <source>
        <dbReference type="ARBA" id="ARBA00023136"/>
    </source>
</evidence>
<name>D1GJG7_FUCVE</name>
<gene>
    <name evidence="6" type="primary">ccs1</name>
    <name evidence="9" type="ORF">FVCPDNA_023</name>
</gene>
<evidence type="ECO:0000256" key="3">
    <source>
        <dbReference type="ARBA" id="ARBA00022748"/>
    </source>
</evidence>
<keyword evidence="9" id="KW-0934">Plastid</keyword>
<feature type="transmembrane region" description="Helical" evidence="7">
    <location>
        <begin position="69"/>
        <end position="89"/>
    </location>
</feature>
<feature type="domain" description="ResB-like" evidence="8">
    <location>
        <begin position="12"/>
        <end position="324"/>
    </location>
</feature>
<feature type="transmembrane region" description="Helical" evidence="7">
    <location>
        <begin position="158"/>
        <end position="179"/>
    </location>
</feature>
<comment type="function">
    <text evidence="6">Required during biogenesis of c-type cytochromes (cytochrome c6 and cytochrome f) at the step of heme attachment.</text>
</comment>
<evidence type="ECO:0000256" key="6">
    <source>
        <dbReference type="HAMAP-Rule" id="MF_01392"/>
    </source>
</evidence>
<keyword evidence="9" id="KW-0150">Chloroplast</keyword>
<keyword evidence="4 6" id="KW-1133">Transmembrane helix</keyword>
<protein>
    <recommendedName>
        <fullName evidence="6">Cytochrome c biogenesis protein Ccs1</fullName>
    </recommendedName>
</protein>
<evidence type="ECO:0000256" key="2">
    <source>
        <dbReference type="ARBA" id="ARBA00022692"/>
    </source>
</evidence>